<dbReference type="InterPro" id="IPR036388">
    <property type="entry name" value="WH-like_DNA-bd_sf"/>
</dbReference>
<accession>A0A3A1PHT2</accession>
<dbReference type="SMART" id="SM00421">
    <property type="entry name" value="HTH_LUXR"/>
    <property type="match status" value="1"/>
</dbReference>
<dbReference type="RefSeq" id="WP_119591125.1">
    <property type="nucleotide sequence ID" value="NZ_QXFM01000002.1"/>
</dbReference>
<dbReference type="GO" id="GO:0003677">
    <property type="term" value="F:DNA binding"/>
    <property type="evidence" value="ECO:0007669"/>
    <property type="project" value="InterPro"/>
</dbReference>
<dbReference type="EMBL" id="QXFM01000002">
    <property type="protein sequence ID" value="RIV93410.1"/>
    <property type="molecule type" value="Genomic_DNA"/>
</dbReference>
<dbReference type="GO" id="GO:0016987">
    <property type="term" value="F:sigma factor activity"/>
    <property type="evidence" value="ECO:0007669"/>
    <property type="project" value="InterPro"/>
</dbReference>
<dbReference type="InterPro" id="IPR016032">
    <property type="entry name" value="Sig_transdc_resp-reg_C-effctor"/>
</dbReference>
<name>A0A3A1PHT2_9SPHN</name>
<feature type="domain" description="HTH luxR-type" evidence="2">
    <location>
        <begin position="13"/>
        <end position="70"/>
    </location>
</feature>
<evidence type="ECO:0000256" key="1">
    <source>
        <dbReference type="SAM" id="Phobius"/>
    </source>
</evidence>
<dbReference type="Pfam" id="PF08281">
    <property type="entry name" value="Sigma70_r4_2"/>
    <property type="match status" value="1"/>
</dbReference>
<evidence type="ECO:0000313" key="3">
    <source>
        <dbReference type="EMBL" id="RIV93410.1"/>
    </source>
</evidence>
<evidence type="ECO:0000313" key="4">
    <source>
        <dbReference type="Proteomes" id="UP000265366"/>
    </source>
</evidence>
<dbReference type="GO" id="GO:0006352">
    <property type="term" value="P:DNA-templated transcription initiation"/>
    <property type="evidence" value="ECO:0007669"/>
    <property type="project" value="InterPro"/>
</dbReference>
<keyword evidence="1" id="KW-1133">Transmembrane helix</keyword>
<dbReference type="AlphaFoldDB" id="A0A3A1PHT2"/>
<evidence type="ECO:0000259" key="2">
    <source>
        <dbReference type="SMART" id="SM00421"/>
    </source>
</evidence>
<sequence>MTEPLAISPDHLFDSLTAKQRETMDLLCDGWTSKEIATKLGVSESAVVQRIETVRAKSGGLLRKELVRLYRDYASAGEADCKQNTGKIFQLSEWEHDVDTGIRNDADDDLVLSDAMSFHRSAPWASQSEPRVVPEVLDGDSATLYRLLAAVGLALGMVALTLILLAVAEALGNLV</sequence>
<dbReference type="InterPro" id="IPR013249">
    <property type="entry name" value="RNA_pol_sigma70_r4_t2"/>
</dbReference>
<organism evidence="3 4">
    <name type="scientific">Aurantiacibacter xanthus</name>
    <dbReference type="NCBI Taxonomy" id="1784712"/>
    <lineage>
        <taxon>Bacteria</taxon>
        <taxon>Pseudomonadati</taxon>
        <taxon>Pseudomonadota</taxon>
        <taxon>Alphaproteobacteria</taxon>
        <taxon>Sphingomonadales</taxon>
        <taxon>Erythrobacteraceae</taxon>
        <taxon>Aurantiacibacter</taxon>
    </lineage>
</organism>
<keyword evidence="1" id="KW-0812">Transmembrane</keyword>
<proteinExistence type="predicted"/>
<keyword evidence="1" id="KW-0472">Membrane</keyword>
<dbReference type="OrthoDB" id="7502277at2"/>
<gene>
    <name evidence="3" type="ORF">D2V17_00155</name>
</gene>
<dbReference type="Proteomes" id="UP000265366">
    <property type="component" value="Unassembled WGS sequence"/>
</dbReference>
<comment type="caution">
    <text evidence="3">The sequence shown here is derived from an EMBL/GenBank/DDBJ whole genome shotgun (WGS) entry which is preliminary data.</text>
</comment>
<dbReference type="SUPFAM" id="SSF46894">
    <property type="entry name" value="C-terminal effector domain of the bipartite response regulators"/>
    <property type="match status" value="1"/>
</dbReference>
<dbReference type="InterPro" id="IPR000792">
    <property type="entry name" value="Tscrpt_reg_LuxR_C"/>
</dbReference>
<dbReference type="Gene3D" id="1.10.10.10">
    <property type="entry name" value="Winged helix-like DNA-binding domain superfamily/Winged helix DNA-binding domain"/>
    <property type="match status" value="1"/>
</dbReference>
<reference evidence="3 4" key="1">
    <citation type="submission" date="2018-08" db="EMBL/GenBank/DDBJ databases">
        <title>Erythrobacter zhengii sp.nov., a bacterium isolated from deep-sea sediment.</title>
        <authorList>
            <person name="Fang C."/>
            <person name="Wu Y.-H."/>
            <person name="Sun C."/>
            <person name="Wang H."/>
            <person name="Cheng H."/>
            <person name="Meng F.-X."/>
            <person name="Wang C.-S."/>
            <person name="Xu X.-W."/>
        </authorList>
    </citation>
    <scope>NUCLEOTIDE SEQUENCE [LARGE SCALE GENOMIC DNA]</scope>
    <source>
        <strain evidence="3 4">CCTCC AB 2015396</strain>
    </source>
</reference>
<keyword evidence="4" id="KW-1185">Reference proteome</keyword>
<feature type="transmembrane region" description="Helical" evidence="1">
    <location>
        <begin position="147"/>
        <end position="168"/>
    </location>
</feature>
<protein>
    <submittedName>
        <fullName evidence="3">LuxR family transcriptional regulator</fullName>
    </submittedName>
</protein>